<name>A0AAQ4EP01_AMBAM</name>
<keyword evidence="4" id="KW-1185">Reference proteome</keyword>
<organism evidence="3 4">
    <name type="scientific">Amblyomma americanum</name>
    <name type="common">Lone star tick</name>
    <dbReference type="NCBI Taxonomy" id="6943"/>
    <lineage>
        <taxon>Eukaryota</taxon>
        <taxon>Metazoa</taxon>
        <taxon>Ecdysozoa</taxon>
        <taxon>Arthropoda</taxon>
        <taxon>Chelicerata</taxon>
        <taxon>Arachnida</taxon>
        <taxon>Acari</taxon>
        <taxon>Parasitiformes</taxon>
        <taxon>Ixodida</taxon>
        <taxon>Ixodoidea</taxon>
        <taxon>Ixodidae</taxon>
        <taxon>Amblyomminae</taxon>
        <taxon>Amblyomma</taxon>
    </lineage>
</organism>
<sequence length="679" mass="75285">MAAVENQSALHETSAHYRGGMGNNIHYSGVTKTSSAEKVSTGGPQDVTPVDPRTTLANSGKAVFLIGGSATLLSVIVLSMLFIFLDRPRVVPIQDQSDFCCDTEARQVMATVNTSLDPCNDFYQHVCAKAADIESIYVSPMFKVAVYWKEVEALGIGGSPAGIFISALRPTLPTGLFIAETDVANFTAAILDTVTHVPKPLASASSIVTFFAELSLVYKVPTVLSFGVPAKESGSPATTLVLDRRTDCFTEVDPGTWIKAGLEVFNAKFKSTVELDDLLAFAEKISSSAVEQPREKREIRHVYNVPFDGVSQRQWSKVLKEFVFPLYPDVKYLSLSPDHDLSELLDVLSKAVNQPVSLAYAVVCAAEKAAVDVTDAIFDYHSQLSLCLSDKLHICALEDVVKAEAVSNHVDDALLREMMNRVRDAVVRDALSSHIFRDQDRELVSTELWRMRLMLPKESSGAEKVPAPDAQAASNLAYSVLQARFYVFSIERAKIRRGIPSRDFLSDVRVKRQRDVLYVPTNLYVQLRFISRERDFMVLPMAGVSMAAEMWSFLLENKAWSNDTLVNIASFYACFRNSYFGIREDDGTATNMAHTALGLVSAQNSADRLEWDSPHKIDSVYLTLQQLFYYLFVYNQCSLVPMEKPGPTLNVALRNDAEFGRSFRCEARSSMSQRVTCMT</sequence>
<dbReference type="EMBL" id="JARKHS020012902">
    <property type="protein sequence ID" value="KAK8776486.1"/>
    <property type="molecule type" value="Genomic_DNA"/>
</dbReference>
<dbReference type="SUPFAM" id="SSF55486">
    <property type="entry name" value="Metalloproteases ('zincins'), catalytic domain"/>
    <property type="match status" value="1"/>
</dbReference>
<dbReference type="PANTHER" id="PTHR11733">
    <property type="entry name" value="ZINC METALLOPROTEASE FAMILY M13 NEPRILYSIN-RELATED"/>
    <property type="match status" value="1"/>
</dbReference>
<evidence type="ECO:0000256" key="1">
    <source>
        <dbReference type="SAM" id="MobiDB-lite"/>
    </source>
</evidence>
<feature type="region of interest" description="Disordered" evidence="1">
    <location>
        <begin position="33"/>
        <end position="52"/>
    </location>
</feature>
<dbReference type="InterPro" id="IPR000718">
    <property type="entry name" value="Peptidase_M13"/>
</dbReference>
<dbReference type="Proteomes" id="UP001321473">
    <property type="component" value="Unassembled WGS sequence"/>
</dbReference>
<feature type="transmembrane region" description="Helical" evidence="2">
    <location>
        <begin position="62"/>
        <end position="85"/>
    </location>
</feature>
<keyword evidence="2" id="KW-0812">Transmembrane</keyword>
<keyword evidence="2" id="KW-1133">Transmembrane helix</keyword>
<evidence type="ECO:0000256" key="2">
    <source>
        <dbReference type="SAM" id="Phobius"/>
    </source>
</evidence>
<gene>
    <name evidence="3" type="ORF">V5799_030169</name>
</gene>
<keyword evidence="2" id="KW-0472">Membrane</keyword>
<proteinExistence type="predicted"/>
<dbReference type="AlphaFoldDB" id="A0AAQ4EP01"/>
<dbReference type="PROSITE" id="PS51885">
    <property type="entry name" value="NEPRILYSIN"/>
    <property type="match status" value="1"/>
</dbReference>
<evidence type="ECO:0000313" key="4">
    <source>
        <dbReference type="Proteomes" id="UP001321473"/>
    </source>
</evidence>
<evidence type="ECO:0000313" key="3">
    <source>
        <dbReference type="EMBL" id="KAK8776486.1"/>
    </source>
</evidence>
<dbReference type="GO" id="GO:0004222">
    <property type="term" value="F:metalloendopeptidase activity"/>
    <property type="evidence" value="ECO:0007669"/>
    <property type="project" value="InterPro"/>
</dbReference>
<reference evidence="3 4" key="1">
    <citation type="journal article" date="2023" name="Arcadia Sci">
        <title>De novo assembly of a long-read Amblyomma americanum tick genome.</title>
        <authorList>
            <person name="Chou S."/>
            <person name="Poskanzer K.E."/>
            <person name="Rollins M."/>
            <person name="Thuy-Boun P.S."/>
        </authorList>
    </citation>
    <scope>NUCLEOTIDE SEQUENCE [LARGE SCALE GENOMIC DNA]</scope>
    <source>
        <strain evidence="3">F_SG_1</strain>
        <tissue evidence="3">Salivary glands</tissue>
    </source>
</reference>
<accession>A0AAQ4EP01</accession>
<dbReference type="PANTHER" id="PTHR11733:SF229">
    <property type="entry name" value="NEPRILYSIN-2-LIKE PROTEIN"/>
    <property type="match status" value="1"/>
</dbReference>
<protein>
    <submittedName>
        <fullName evidence="3">Uncharacterized protein</fullName>
    </submittedName>
</protein>
<dbReference type="GO" id="GO:0005886">
    <property type="term" value="C:plasma membrane"/>
    <property type="evidence" value="ECO:0007669"/>
    <property type="project" value="TreeGrafter"/>
</dbReference>
<dbReference type="GO" id="GO:0016485">
    <property type="term" value="P:protein processing"/>
    <property type="evidence" value="ECO:0007669"/>
    <property type="project" value="TreeGrafter"/>
</dbReference>
<comment type="caution">
    <text evidence="3">The sequence shown here is derived from an EMBL/GenBank/DDBJ whole genome shotgun (WGS) entry which is preliminary data.</text>
</comment>